<organism evidence="1 2">
    <name type="scientific">Paraburkholderia piptadeniae</name>
    <dbReference type="NCBI Taxonomy" id="1701573"/>
    <lineage>
        <taxon>Bacteria</taxon>
        <taxon>Pseudomonadati</taxon>
        <taxon>Pseudomonadota</taxon>
        <taxon>Betaproteobacteria</taxon>
        <taxon>Burkholderiales</taxon>
        <taxon>Burkholderiaceae</taxon>
        <taxon>Paraburkholderia</taxon>
    </lineage>
</organism>
<accession>A0A1N7SUB8</accession>
<evidence type="ECO:0000313" key="1">
    <source>
        <dbReference type="EMBL" id="SIT50932.1"/>
    </source>
</evidence>
<name>A0A1N7SUB8_9BURK</name>
<comment type="caution">
    <text evidence="1">The sequence shown here is derived from an EMBL/GenBank/DDBJ whole genome shotgun (WGS) entry which is preliminary data.</text>
</comment>
<protein>
    <submittedName>
        <fullName evidence="1">Uncharacterized protein</fullName>
    </submittedName>
</protein>
<reference evidence="1" key="1">
    <citation type="submission" date="2016-12" db="EMBL/GenBank/DDBJ databases">
        <authorList>
            <person name="Moulin L."/>
        </authorList>
    </citation>
    <scope>NUCLEOTIDE SEQUENCE [LARGE SCALE GENOMIC DNA]</scope>
    <source>
        <strain evidence="1">STM 7183</strain>
    </source>
</reference>
<keyword evidence="2" id="KW-1185">Reference proteome</keyword>
<dbReference type="EMBL" id="CYGY02000096">
    <property type="protein sequence ID" value="SIT50932.1"/>
    <property type="molecule type" value="Genomic_DNA"/>
</dbReference>
<evidence type="ECO:0000313" key="2">
    <source>
        <dbReference type="Proteomes" id="UP000195569"/>
    </source>
</evidence>
<proteinExistence type="predicted"/>
<sequence length="60" mass="6714">MPHDACSYVARESTTLANRNTANESCQAPAHRRVDYILLKTATYELKGLSYVFLLPNIGK</sequence>
<dbReference type="Proteomes" id="UP000195569">
    <property type="component" value="Unassembled WGS sequence"/>
</dbReference>
<gene>
    <name evidence="1" type="ORF">BN2476_960083</name>
</gene>
<dbReference type="AlphaFoldDB" id="A0A1N7SUB8"/>